<sequence>MTPGHQYHFGVSLCHGANCRQQLRGAHFIFEYPWLQGSNICIAPDPFAAKDVGTQIDYDLSTPPVRLELIRVEFQLDHEVGNILWVRLAKAID</sequence>
<dbReference type="EMBL" id="BGKA01000293">
    <property type="protein sequence ID" value="GBH21448.1"/>
    <property type="molecule type" value="Genomic_DNA"/>
</dbReference>
<keyword evidence="1" id="KW-0347">Helicase</keyword>
<name>A0AAN4QCC7_PSESF</name>
<organism evidence="1 2">
    <name type="scientific">Pseudomonas syringae pv. actinidiae</name>
    <dbReference type="NCBI Taxonomy" id="103796"/>
    <lineage>
        <taxon>Bacteria</taxon>
        <taxon>Pseudomonadati</taxon>
        <taxon>Pseudomonadota</taxon>
        <taxon>Gammaproteobacteria</taxon>
        <taxon>Pseudomonadales</taxon>
        <taxon>Pseudomonadaceae</taxon>
        <taxon>Pseudomonas</taxon>
        <taxon>Pseudomonas syringae</taxon>
    </lineage>
</organism>
<dbReference type="Proteomes" id="UP000248291">
    <property type="component" value="Unassembled WGS sequence"/>
</dbReference>
<keyword evidence="1" id="KW-0378">Hydrolase</keyword>
<dbReference type="GO" id="GO:0004386">
    <property type="term" value="F:helicase activity"/>
    <property type="evidence" value="ECO:0007669"/>
    <property type="project" value="UniProtKB-KW"/>
</dbReference>
<accession>A0AAN4QCC7</accession>
<evidence type="ECO:0000313" key="1">
    <source>
        <dbReference type="EMBL" id="GBH21448.1"/>
    </source>
</evidence>
<proteinExistence type="predicted"/>
<reference evidence="1 2" key="1">
    <citation type="submission" date="2018-04" db="EMBL/GenBank/DDBJ databases">
        <title>Draft genome sequence of Pseudomonas syringae pv. actinidiae biovar 3 strains isolated from kiwifruit in Kagawa prefecture.</title>
        <authorList>
            <person name="Tabuchi M."/>
            <person name="Saito M."/>
            <person name="Fujiwara S."/>
            <person name="Sasa N."/>
            <person name="Akimitsu K."/>
            <person name="Gomi K."/>
            <person name="Konishi-Sugita S."/>
            <person name="Hamano K."/>
            <person name="Kataoka I."/>
        </authorList>
    </citation>
    <scope>NUCLEOTIDE SEQUENCE [LARGE SCALE GENOMIC DNA]</scope>
    <source>
        <strain evidence="1 2">MAFF212211</strain>
    </source>
</reference>
<keyword evidence="1" id="KW-0067">ATP-binding</keyword>
<evidence type="ECO:0000313" key="2">
    <source>
        <dbReference type="Proteomes" id="UP000248291"/>
    </source>
</evidence>
<protein>
    <submittedName>
        <fullName evidence="1">HrpA-like RNA helicase</fullName>
    </submittedName>
</protein>
<keyword evidence="1" id="KW-0547">Nucleotide-binding</keyword>
<comment type="caution">
    <text evidence="1">The sequence shown here is derived from an EMBL/GenBank/DDBJ whole genome shotgun (WGS) entry which is preliminary data.</text>
</comment>
<gene>
    <name evidence="1" type="ORF">KPSA3_07495</name>
</gene>
<dbReference type="AlphaFoldDB" id="A0AAN4QCC7"/>